<sequence length="441" mass="50307">IVSRPAFLETLLSGIIVGFSLPNLFLRAIPKTKKAYSDGIFKTLSSNLISKDQKLVKEFTDEKNEALANDMSRDIKKDAYQNSPDDIKKNVDNYLSEAKEQMKQNGTVTEPNKVYESIFKKLNPGLPIPDNLTAESLKNSLQNNANIDNRNIYISLVDDISRSFNNISKNVMPLGGSGVYSVTRLQNGMSIVCHSSSKDMWAVYDANGQRIPNNDKRLNRFRNNVPLNQQISAQNIGYAKEIRTETERKINPKCCAEFRSAYVIADRLGVLREEILSISAFKANDANLNAVTRCVNCQITTNMVKESFVFTDWINDNPNTEYRTERGRDLEFARTNDGILLIYDRNNNDTIVKSFGTDGKLIQNTGTTLGEYTLRQNDNFVRFNEVMTAKTYINTIFIQEIRYDINFTEFSVNWTRFQNKPTNSPYTLANLFKKNKKNKKD</sequence>
<comment type="caution">
    <text evidence="1">The sequence shown here is derived from an EMBL/GenBank/DDBJ whole genome shotgun (WGS) entry which is preliminary data.</text>
</comment>
<evidence type="ECO:0000313" key="2">
    <source>
        <dbReference type="Proteomes" id="UP000276133"/>
    </source>
</evidence>
<gene>
    <name evidence="1" type="ORF">BpHYR1_033970</name>
</gene>
<reference evidence="1 2" key="1">
    <citation type="journal article" date="2018" name="Sci. Rep.">
        <title>Genomic signatures of local adaptation to the degree of environmental predictability in rotifers.</title>
        <authorList>
            <person name="Franch-Gras L."/>
            <person name="Hahn C."/>
            <person name="Garcia-Roger E.M."/>
            <person name="Carmona M.J."/>
            <person name="Serra M."/>
            <person name="Gomez A."/>
        </authorList>
    </citation>
    <scope>NUCLEOTIDE SEQUENCE [LARGE SCALE GENOMIC DNA]</scope>
    <source>
        <strain evidence="1">HYR1</strain>
    </source>
</reference>
<evidence type="ECO:0000313" key="1">
    <source>
        <dbReference type="EMBL" id="RMZ99142.1"/>
    </source>
</evidence>
<dbReference type="Proteomes" id="UP000276133">
    <property type="component" value="Unassembled WGS sequence"/>
</dbReference>
<keyword evidence="2" id="KW-1185">Reference proteome</keyword>
<name>A0A3M7PJ92_BRAPC</name>
<accession>A0A3M7PJ92</accession>
<dbReference type="AlphaFoldDB" id="A0A3M7PJ92"/>
<proteinExistence type="predicted"/>
<feature type="non-terminal residue" evidence="1">
    <location>
        <position position="1"/>
    </location>
</feature>
<dbReference type="EMBL" id="REGN01010394">
    <property type="protein sequence ID" value="RMZ99142.1"/>
    <property type="molecule type" value="Genomic_DNA"/>
</dbReference>
<protein>
    <submittedName>
        <fullName evidence="1">Uncharacterized protein</fullName>
    </submittedName>
</protein>
<organism evidence="1 2">
    <name type="scientific">Brachionus plicatilis</name>
    <name type="common">Marine rotifer</name>
    <name type="synonym">Brachionus muelleri</name>
    <dbReference type="NCBI Taxonomy" id="10195"/>
    <lineage>
        <taxon>Eukaryota</taxon>
        <taxon>Metazoa</taxon>
        <taxon>Spiralia</taxon>
        <taxon>Gnathifera</taxon>
        <taxon>Rotifera</taxon>
        <taxon>Eurotatoria</taxon>
        <taxon>Monogononta</taxon>
        <taxon>Pseudotrocha</taxon>
        <taxon>Ploima</taxon>
        <taxon>Brachionidae</taxon>
        <taxon>Brachionus</taxon>
    </lineage>
</organism>